<evidence type="ECO:0000313" key="2">
    <source>
        <dbReference type="EMBL" id="ODC03199.1"/>
    </source>
</evidence>
<evidence type="ECO:0008006" key="4">
    <source>
        <dbReference type="Google" id="ProtNLM"/>
    </source>
</evidence>
<feature type="signal peptide" evidence="1">
    <location>
        <begin position="1"/>
        <end position="21"/>
    </location>
</feature>
<evidence type="ECO:0000256" key="1">
    <source>
        <dbReference type="SAM" id="SignalP"/>
    </source>
</evidence>
<dbReference type="RefSeq" id="WP_068997615.1">
    <property type="nucleotide sequence ID" value="NZ_MDTQ01000001.1"/>
</dbReference>
<keyword evidence="1" id="KW-0732">Signal</keyword>
<evidence type="ECO:0000313" key="3">
    <source>
        <dbReference type="Proteomes" id="UP000094291"/>
    </source>
</evidence>
<sequence>MSHSLPLFSAALLAAALTGCATQKVEDKTPLVDTSVVKADYVIAGYILPDMKGEQVTYTRPDRRSITSTTEYDSWFSRQFFGNAHQADIARLDKNLAWFVDYENETYRECPLKGCDDINIWDELASSGDEEAEEEAYDPSGGESCQMTTANFDFSVTPKDRNRDINGFRADQYVATWKMVATDDKGKQDKHVVTMDFWMTEARQQHQAVWDINGQFQNGYLSKVVNPANPLSRFFGEDIYKAIAMVSGDIEKKEMNSDSVVLRKLNAIKGYPVSIKLEWYADSQACQDQKEAVAQNESSGFDMNDPLGSLGQMAGDMVQSAAEKEVKRRMAHDKNDPLLTYIYDITSAKVQPEHESRFEVPAGYMMQDRR</sequence>
<name>A0A1E2V857_9GAMM</name>
<dbReference type="STRING" id="197479.BFW38_06220"/>
<comment type="caution">
    <text evidence="2">The sequence shown here is derived from an EMBL/GenBank/DDBJ whole genome shotgun (WGS) entry which is preliminary data.</text>
</comment>
<dbReference type="EMBL" id="MDTQ01000001">
    <property type="protein sequence ID" value="ODC03199.1"/>
    <property type="molecule type" value="Genomic_DNA"/>
</dbReference>
<dbReference type="OrthoDB" id="6107658at2"/>
<keyword evidence="3" id="KW-1185">Reference proteome</keyword>
<reference evidence="2 3" key="1">
    <citation type="submission" date="2016-08" db="EMBL/GenBank/DDBJ databases">
        <authorList>
            <person name="Seilhamer J.J."/>
        </authorList>
    </citation>
    <scope>NUCLEOTIDE SEQUENCE [LARGE SCALE GENOMIC DNA]</scope>
    <source>
        <strain evidence="2 3">PH27A</strain>
    </source>
</reference>
<feature type="chain" id="PRO_5009119643" description="Lipoprotein" evidence="1">
    <location>
        <begin position="22"/>
        <end position="370"/>
    </location>
</feature>
<protein>
    <recommendedName>
        <fullName evidence="4">Lipoprotein</fullName>
    </recommendedName>
</protein>
<accession>A0A1E2V857</accession>
<dbReference type="AlphaFoldDB" id="A0A1E2V857"/>
<proteinExistence type="predicted"/>
<gene>
    <name evidence="2" type="ORF">BFW38_06220</name>
</gene>
<dbReference type="Proteomes" id="UP000094291">
    <property type="component" value="Unassembled WGS sequence"/>
</dbReference>
<organism evidence="2 3">
    <name type="scientific">Terasakiispira papahanaumokuakeensis</name>
    <dbReference type="NCBI Taxonomy" id="197479"/>
    <lineage>
        <taxon>Bacteria</taxon>
        <taxon>Pseudomonadati</taxon>
        <taxon>Pseudomonadota</taxon>
        <taxon>Gammaproteobacteria</taxon>
        <taxon>Oceanospirillales</taxon>
        <taxon>Terasakiispira</taxon>
    </lineage>
</organism>